<organism evidence="1 2">
    <name type="scientific">Trichomonas vaginalis (strain ATCC PRA-98 / G3)</name>
    <dbReference type="NCBI Taxonomy" id="412133"/>
    <lineage>
        <taxon>Eukaryota</taxon>
        <taxon>Metamonada</taxon>
        <taxon>Parabasalia</taxon>
        <taxon>Trichomonadida</taxon>
        <taxon>Trichomonadidae</taxon>
        <taxon>Trichomonas</taxon>
    </lineage>
</organism>
<dbReference type="VEuPathDB" id="TrichDB:TVAG_350170"/>
<sequence>MKVECGEIYEHISFDPLLIGQSTLILSENTARLLNGRLIQVEGGNIKFEDSQYLCNIVFSEGKSSSIEIPTRLHFSSMNIQSHLLNIKSSENSSLSIDKLIISGSSNVSLDHNLPIIGQNLVLFGRANLNCDKISLNSFSSIETSLDPSSLPTFVTSQLKIFIPVGFEQTGFIRFDKLSYSSLTLCLKHNIVSGETRSSYDKLVNKFIPLISFKDQHKSSILIEISESRDPWEDTTTLFISERVLFDKKWIDDNYGFVILTNPSDTYKTFIYSNSAISSSSETVVNKTNKWYDERNYNKYTKGVMFIVHDNFSDDSIDLQKIKKFGQKISLHITKSNYFGSENHPSVSLNIDNISDVCESLTLESVNIKFLSEIENKVKLKGLQLSNLSHSKAVILSLKAI</sequence>
<dbReference type="KEGG" id="tva:4758342"/>
<evidence type="ECO:0000313" key="1">
    <source>
        <dbReference type="EMBL" id="EAY00521.1"/>
    </source>
</evidence>
<name>A2F3J8_TRIV3</name>
<accession>A2F3J8</accession>
<dbReference type="AlphaFoldDB" id="A2F3J8"/>
<gene>
    <name evidence="1" type="ORF">TVAG_350170</name>
</gene>
<dbReference type="EMBL" id="DS113598">
    <property type="protein sequence ID" value="EAY00521.1"/>
    <property type="molecule type" value="Genomic_DNA"/>
</dbReference>
<dbReference type="RefSeq" id="XP_001313450.1">
    <property type="nucleotide sequence ID" value="XM_001313449.1"/>
</dbReference>
<evidence type="ECO:0000313" key="2">
    <source>
        <dbReference type="Proteomes" id="UP000001542"/>
    </source>
</evidence>
<protein>
    <submittedName>
        <fullName evidence="1">Uncharacterized protein</fullName>
    </submittedName>
</protein>
<reference evidence="1" key="1">
    <citation type="submission" date="2006-10" db="EMBL/GenBank/DDBJ databases">
        <authorList>
            <person name="Amadeo P."/>
            <person name="Zhao Q."/>
            <person name="Wortman J."/>
            <person name="Fraser-Liggett C."/>
            <person name="Carlton J."/>
        </authorList>
    </citation>
    <scope>NUCLEOTIDE SEQUENCE</scope>
    <source>
        <strain evidence="1">G3</strain>
    </source>
</reference>
<dbReference type="Proteomes" id="UP000001542">
    <property type="component" value="Unassembled WGS sequence"/>
</dbReference>
<dbReference type="InParanoid" id="A2F3J8"/>
<dbReference type="VEuPathDB" id="TrichDB:TVAGG3_0194190"/>
<proteinExistence type="predicted"/>
<reference evidence="1" key="2">
    <citation type="journal article" date="2007" name="Science">
        <title>Draft genome sequence of the sexually transmitted pathogen Trichomonas vaginalis.</title>
        <authorList>
            <person name="Carlton J.M."/>
            <person name="Hirt R.P."/>
            <person name="Silva J.C."/>
            <person name="Delcher A.L."/>
            <person name="Schatz M."/>
            <person name="Zhao Q."/>
            <person name="Wortman J.R."/>
            <person name="Bidwell S.L."/>
            <person name="Alsmark U.C.M."/>
            <person name="Besteiro S."/>
            <person name="Sicheritz-Ponten T."/>
            <person name="Noel C.J."/>
            <person name="Dacks J.B."/>
            <person name="Foster P.G."/>
            <person name="Simillion C."/>
            <person name="Van de Peer Y."/>
            <person name="Miranda-Saavedra D."/>
            <person name="Barton G.J."/>
            <person name="Westrop G.D."/>
            <person name="Mueller S."/>
            <person name="Dessi D."/>
            <person name="Fiori P.L."/>
            <person name="Ren Q."/>
            <person name="Paulsen I."/>
            <person name="Zhang H."/>
            <person name="Bastida-Corcuera F.D."/>
            <person name="Simoes-Barbosa A."/>
            <person name="Brown M.T."/>
            <person name="Hayes R.D."/>
            <person name="Mukherjee M."/>
            <person name="Okumura C.Y."/>
            <person name="Schneider R."/>
            <person name="Smith A.J."/>
            <person name="Vanacova S."/>
            <person name="Villalvazo M."/>
            <person name="Haas B.J."/>
            <person name="Pertea M."/>
            <person name="Feldblyum T.V."/>
            <person name="Utterback T.R."/>
            <person name="Shu C.L."/>
            <person name="Osoegawa K."/>
            <person name="de Jong P.J."/>
            <person name="Hrdy I."/>
            <person name="Horvathova L."/>
            <person name="Zubacova Z."/>
            <person name="Dolezal P."/>
            <person name="Malik S.B."/>
            <person name="Logsdon J.M. Jr."/>
            <person name="Henze K."/>
            <person name="Gupta A."/>
            <person name="Wang C.C."/>
            <person name="Dunne R.L."/>
            <person name="Upcroft J.A."/>
            <person name="Upcroft P."/>
            <person name="White O."/>
            <person name="Salzberg S.L."/>
            <person name="Tang P."/>
            <person name="Chiu C.-H."/>
            <person name="Lee Y.-S."/>
            <person name="Embley T.M."/>
            <person name="Coombs G.H."/>
            <person name="Mottram J.C."/>
            <person name="Tachezy J."/>
            <person name="Fraser-Liggett C.M."/>
            <person name="Johnson P.J."/>
        </authorList>
    </citation>
    <scope>NUCLEOTIDE SEQUENCE [LARGE SCALE GENOMIC DNA]</scope>
    <source>
        <strain evidence="1">G3</strain>
    </source>
</reference>
<keyword evidence="2" id="KW-1185">Reference proteome</keyword>